<proteinExistence type="predicted"/>
<reference evidence="3" key="1">
    <citation type="journal article" date="2019" name="Int. J. Syst. Evol. Microbiol.">
        <title>The Global Catalogue of Microorganisms (GCM) 10K type strain sequencing project: providing services to taxonomists for standard genome sequencing and annotation.</title>
        <authorList>
            <consortium name="The Broad Institute Genomics Platform"/>
            <consortium name="The Broad Institute Genome Sequencing Center for Infectious Disease"/>
            <person name="Wu L."/>
            <person name="Ma J."/>
        </authorList>
    </citation>
    <scope>NUCLEOTIDE SEQUENCE [LARGE SCALE GENOMIC DNA]</scope>
    <source>
        <strain evidence="3">KCTC 52039</strain>
    </source>
</reference>
<keyword evidence="1" id="KW-0732">Signal</keyword>
<dbReference type="RefSeq" id="WP_380072515.1">
    <property type="nucleotide sequence ID" value="NZ_JBHRTO010000001.1"/>
</dbReference>
<accession>A0ABV7J0F2</accession>
<evidence type="ECO:0008006" key="4">
    <source>
        <dbReference type="Google" id="ProtNLM"/>
    </source>
</evidence>
<feature type="chain" id="PRO_5046005554" description="DNA pilot protein" evidence="1">
    <location>
        <begin position="19"/>
        <end position="172"/>
    </location>
</feature>
<gene>
    <name evidence="2" type="ORF">ACFOGH_07850</name>
</gene>
<organism evidence="2 3">
    <name type="scientific">Cypionkella sinensis</name>
    <dbReference type="NCBI Taxonomy" id="1756043"/>
    <lineage>
        <taxon>Bacteria</taxon>
        <taxon>Pseudomonadati</taxon>
        <taxon>Pseudomonadota</taxon>
        <taxon>Alphaproteobacteria</taxon>
        <taxon>Rhodobacterales</taxon>
        <taxon>Paracoccaceae</taxon>
        <taxon>Cypionkella</taxon>
    </lineage>
</organism>
<evidence type="ECO:0000256" key="1">
    <source>
        <dbReference type="SAM" id="SignalP"/>
    </source>
</evidence>
<comment type="caution">
    <text evidence="2">The sequence shown here is derived from an EMBL/GenBank/DDBJ whole genome shotgun (WGS) entry which is preliminary data.</text>
</comment>
<sequence>MQAALLPLLGGTAASATAATTAATMFSAGSSILGGVGAASEAAAAKQQAKISAQIGQARANQTNTTARQDLGSELSTLRATLAANGQRPNSGTAEVFSAMRDTRNRERRIEVGNRMQEAADYSAQARSIRPGQSVMAGVFKSGLSLFDLAELNRVGKLNDIRSSRRSNPFLR</sequence>
<evidence type="ECO:0000313" key="2">
    <source>
        <dbReference type="EMBL" id="MFC3180897.1"/>
    </source>
</evidence>
<dbReference type="Proteomes" id="UP001595547">
    <property type="component" value="Unassembled WGS sequence"/>
</dbReference>
<dbReference type="EMBL" id="JBHRTO010000001">
    <property type="protein sequence ID" value="MFC3180897.1"/>
    <property type="molecule type" value="Genomic_DNA"/>
</dbReference>
<evidence type="ECO:0000313" key="3">
    <source>
        <dbReference type="Proteomes" id="UP001595547"/>
    </source>
</evidence>
<feature type="signal peptide" evidence="1">
    <location>
        <begin position="1"/>
        <end position="18"/>
    </location>
</feature>
<name>A0ABV7J0F2_9RHOB</name>
<keyword evidence="3" id="KW-1185">Reference proteome</keyword>
<protein>
    <recommendedName>
        <fullName evidence="4">DNA pilot protein</fullName>
    </recommendedName>
</protein>